<dbReference type="HAMAP" id="MF_00127">
    <property type="entry name" value="His_tRNA_synth"/>
    <property type="match status" value="1"/>
</dbReference>
<dbReference type="InterPro" id="IPR045864">
    <property type="entry name" value="aa-tRNA-synth_II/BPL/LPL"/>
</dbReference>
<dbReference type="Pfam" id="PF13393">
    <property type="entry name" value="tRNA-synt_His"/>
    <property type="match status" value="1"/>
</dbReference>
<evidence type="ECO:0000313" key="14">
    <source>
        <dbReference type="EMBL" id="CEF55765.1"/>
    </source>
</evidence>
<feature type="binding site" evidence="11">
    <location>
        <position position="123"/>
    </location>
    <ligand>
        <name>L-histidine</name>
        <dbReference type="ChEBI" id="CHEBI:57595"/>
    </ligand>
</feature>
<name>A0A0U5F4N1_9PROT</name>
<dbReference type="Pfam" id="PF03129">
    <property type="entry name" value="HGTP_anticodon"/>
    <property type="match status" value="1"/>
</dbReference>
<dbReference type="PIRSF" id="PIRSF001549">
    <property type="entry name" value="His-tRNA_synth"/>
    <property type="match status" value="1"/>
</dbReference>
<evidence type="ECO:0000256" key="10">
    <source>
        <dbReference type="HAMAP-Rule" id="MF_00127"/>
    </source>
</evidence>
<feature type="binding site" evidence="11">
    <location>
        <position position="137"/>
    </location>
    <ligand>
        <name>L-histidine</name>
        <dbReference type="ChEBI" id="CHEBI:57595"/>
    </ligand>
</feature>
<keyword evidence="5 10" id="KW-0547">Nucleotide-binding</keyword>
<keyword evidence="6 10" id="KW-0067">ATP-binding</keyword>
<comment type="subcellular location">
    <subcellularLocation>
        <location evidence="10">Cytoplasm</location>
    </subcellularLocation>
</comment>
<feature type="binding site" evidence="11">
    <location>
        <begin position="273"/>
        <end position="274"/>
    </location>
    <ligand>
        <name>L-histidine</name>
        <dbReference type="ChEBI" id="CHEBI:57595"/>
    </ligand>
</feature>
<dbReference type="Proteomes" id="UP000068250">
    <property type="component" value="Chromosome I"/>
</dbReference>
<evidence type="ECO:0000256" key="6">
    <source>
        <dbReference type="ARBA" id="ARBA00022840"/>
    </source>
</evidence>
<dbReference type="GO" id="GO:0005737">
    <property type="term" value="C:cytoplasm"/>
    <property type="evidence" value="ECO:0007669"/>
    <property type="project" value="UniProtKB-SubCell"/>
</dbReference>
<dbReference type="PANTHER" id="PTHR43707">
    <property type="entry name" value="HISTIDYL-TRNA SYNTHETASE"/>
    <property type="match status" value="1"/>
</dbReference>
<evidence type="ECO:0000256" key="5">
    <source>
        <dbReference type="ARBA" id="ARBA00022741"/>
    </source>
</evidence>
<accession>A0A0U5F4N1</accession>
<evidence type="ECO:0000313" key="15">
    <source>
        <dbReference type="Proteomes" id="UP000068250"/>
    </source>
</evidence>
<organism evidence="14 15">
    <name type="scientific">Acetobacter ghanensis</name>
    <dbReference type="NCBI Taxonomy" id="431306"/>
    <lineage>
        <taxon>Bacteria</taxon>
        <taxon>Pseudomonadati</taxon>
        <taxon>Pseudomonadota</taxon>
        <taxon>Alphaproteobacteria</taxon>
        <taxon>Acetobacterales</taxon>
        <taxon>Acetobacteraceae</taxon>
        <taxon>Acetobacter</taxon>
    </lineage>
</organism>
<comment type="similarity">
    <text evidence="1 10">Belongs to the class-II aminoacyl-tRNA synthetase family.</text>
</comment>
<dbReference type="PATRIC" id="fig|431306.5.peg.1630"/>
<dbReference type="Gene3D" id="3.30.930.10">
    <property type="entry name" value="Bira Bifunctional Protein, Domain 2"/>
    <property type="match status" value="1"/>
</dbReference>
<keyword evidence="7 10" id="KW-0648">Protein biosynthesis</keyword>
<feature type="compositionally biased region" description="Polar residues" evidence="12">
    <location>
        <begin position="7"/>
        <end position="16"/>
    </location>
</feature>
<dbReference type="PANTHER" id="PTHR43707:SF1">
    <property type="entry name" value="HISTIDINE--TRNA LIGASE, MITOCHONDRIAL-RELATED"/>
    <property type="match status" value="1"/>
</dbReference>
<protein>
    <recommendedName>
        <fullName evidence="10">Histidine--tRNA ligase</fullName>
        <ecNumber evidence="10">6.1.1.21</ecNumber>
    </recommendedName>
    <alternativeName>
        <fullName evidence="10">Histidyl-tRNA synthetase</fullName>
        <shortName evidence="10">HisRS</shortName>
    </alternativeName>
</protein>
<feature type="domain" description="Aminoacyl-transfer RNA synthetases class-II family profile" evidence="13">
    <location>
        <begin position="19"/>
        <end position="340"/>
    </location>
</feature>
<feature type="binding site" evidence="11">
    <location>
        <begin position="93"/>
        <end position="95"/>
    </location>
    <ligand>
        <name>L-histidine</name>
        <dbReference type="ChEBI" id="CHEBI:57595"/>
    </ligand>
</feature>
<feature type="binding site" evidence="11">
    <location>
        <position position="269"/>
    </location>
    <ligand>
        <name>L-histidine</name>
        <dbReference type="ChEBI" id="CHEBI:57595"/>
    </ligand>
</feature>
<evidence type="ECO:0000256" key="2">
    <source>
        <dbReference type="ARBA" id="ARBA00011738"/>
    </source>
</evidence>
<dbReference type="SUPFAM" id="SSF52954">
    <property type="entry name" value="Class II aaRS ABD-related"/>
    <property type="match status" value="1"/>
</dbReference>
<evidence type="ECO:0000256" key="11">
    <source>
        <dbReference type="PIRSR" id="PIRSR001549-1"/>
    </source>
</evidence>
<evidence type="ECO:0000256" key="12">
    <source>
        <dbReference type="SAM" id="MobiDB-lite"/>
    </source>
</evidence>
<evidence type="ECO:0000256" key="3">
    <source>
        <dbReference type="ARBA" id="ARBA00022490"/>
    </source>
</evidence>
<evidence type="ECO:0000256" key="4">
    <source>
        <dbReference type="ARBA" id="ARBA00022598"/>
    </source>
</evidence>
<dbReference type="PROSITE" id="PS50862">
    <property type="entry name" value="AA_TRNA_LIGASE_II"/>
    <property type="match status" value="1"/>
</dbReference>
<dbReference type="CDD" id="cd00773">
    <property type="entry name" value="HisRS-like_core"/>
    <property type="match status" value="1"/>
</dbReference>
<evidence type="ECO:0000256" key="9">
    <source>
        <dbReference type="ARBA" id="ARBA00047639"/>
    </source>
</evidence>
<dbReference type="InterPro" id="IPR015807">
    <property type="entry name" value="His-tRNA-ligase"/>
</dbReference>
<gene>
    <name evidence="10 14" type="primary">hisS</name>
    <name evidence="14" type="ORF">AGA_1601</name>
</gene>
<evidence type="ECO:0000259" key="13">
    <source>
        <dbReference type="PROSITE" id="PS50862"/>
    </source>
</evidence>
<feature type="binding site" evidence="11">
    <location>
        <position position="141"/>
    </location>
    <ligand>
        <name>L-histidine</name>
        <dbReference type="ChEBI" id="CHEBI:57595"/>
    </ligand>
</feature>
<dbReference type="InterPro" id="IPR006195">
    <property type="entry name" value="aa-tRNA-synth_II"/>
</dbReference>
<comment type="catalytic activity">
    <reaction evidence="9 10">
        <text>tRNA(His) + L-histidine + ATP = L-histidyl-tRNA(His) + AMP + diphosphate + H(+)</text>
        <dbReference type="Rhea" id="RHEA:17313"/>
        <dbReference type="Rhea" id="RHEA-COMP:9665"/>
        <dbReference type="Rhea" id="RHEA-COMP:9689"/>
        <dbReference type="ChEBI" id="CHEBI:15378"/>
        <dbReference type="ChEBI" id="CHEBI:30616"/>
        <dbReference type="ChEBI" id="CHEBI:33019"/>
        <dbReference type="ChEBI" id="CHEBI:57595"/>
        <dbReference type="ChEBI" id="CHEBI:78442"/>
        <dbReference type="ChEBI" id="CHEBI:78527"/>
        <dbReference type="ChEBI" id="CHEBI:456215"/>
        <dbReference type="EC" id="6.1.1.21"/>
    </reaction>
</comment>
<dbReference type="InterPro" id="IPR036621">
    <property type="entry name" value="Anticodon-bd_dom_sf"/>
</dbReference>
<dbReference type="InterPro" id="IPR004516">
    <property type="entry name" value="HisRS/HisZ"/>
</dbReference>
<evidence type="ECO:0000256" key="8">
    <source>
        <dbReference type="ARBA" id="ARBA00023146"/>
    </source>
</evidence>
<keyword evidence="4 10" id="KW-0436">Ligase</keyword>
<evidence type="ECO:0000256" key="7">
    <source>
        <dbReference type="ARBA" id="ARBA00022917"/>
    </source>
</evidence>
<reference evidence="15" key="1">
    <citation type="submission" date="2014-09" db="EMBL/GenBank/DDBJ databases">
        <authorList>
            <person name="Illeghems K.G."/>
        </authorList>
    </citation>
    <scope>NUCLEOTIDE SEQUENCE [LARGE SCALE GENOMIC DNA]</scope>
    <source>
        <strain evidence="15">LMG 23848T</strain>
    </source>
</reference>
<dbReference type="EC" id="6.1.1.21" evidence="10"/>
<comment type="subunit">
    <text evidence="2 10">Homodimer.</text>
</comment>
<dbReference type="SUPFAM" id="SSF55681">
    <property type="entry name" value="Class II aaRS and biotin synthetases"/>
    <property type="match status" value="1"/>
</dbReference>
<feature type="region of interest" description="Disordered" evidence="12">
    <location>
        <begin position="1"/>
        <end position="20"/>
    </location>
</feature>
<keyword evidence="8 10" id="KW-0030">Aminoacyl-tRNA synthetase</keyword>
<dbReference type="Gene3D" id="3.40.50.800">
    <property type="entry name" value="Anticodon-binding domain"/>
    <property type="match status" value="1"/>
</dbReference>
<dbReference type="AlphaFoldDB" id="A0A0U5F4N1"/>
<dbReference type="NCBIfam" id="TIGR00442">
    <property type="entry name" value="hisS"/>
    <property type="match status" value="1"/>
</dbReference>
<dbReference type="STRING" id="431306.AGA_1601"/>
<dbReference type="GO" id="GO:0005524">
    <property type="term" value="F:ATP binding"/>
    <property type="evidence" value="ECO:0007669"/>
    <property type="project" value="UniProtKB-UniRule"/>
</dbReference>
<dbReference type="EMBL" id="LN609302">
    <property type="protein sequence ID" value="CEF55765.1"/>
    <property type="molecule type" value="Genomic_DNA"/>
</dbReference>
<dbReference type="InterPro" id="IPR004154">
    <property type="entry name" value="Anticodon-bd"/>
</dbReference>
<evidence type="ECO:0000256" key="1">
    <source>
        <dbReference type="ARBA" id="ARBA00008226"/>
    </source>
</evidence>
<dbReference type="GO" id="GO:0004821">
    <property type="term" value="F:histidine-tRNA ligase activity"/>
    <property type="evidence" value="ECO:0007669"/>
    <property type="project" value="UniProtKB-UniRule"/>
</dbReference>
<dbReference type="InterPro" id="IPR041715">
    <property type="entry name" value="HisRS-like_core"/>
</dbReference>
<keyword evidence="3 10" id="KW-0963">Cytoplasm</keyword>
<proteinExistence type="inferred from homology"/>
<dbReference type="GO" id="GO:0006427">
    <property type="term" value="P:histidyl-tRNA aminoacylation"/>
    <property type="evidence" value="ECO:0007669"/>
    <property type="project" value="UniProtKB-UniRule"/>
</dbReference>
<sequence>MGLPVNQEKQAVSSIQPVRGTHDLIGEEQRRHARVVSTARHIAGLYGFDEWSTPIFEETRVFSRSLGDTSDVVSKEMYSFNDRDGESLTLRPEGTAAVCRALVTNALTQSLPQKVFYTGPMFRHERPQKGRYRQFHQIGAELLGAAEPLADAEAIAMGYAVLEALGVANCVTLELNTLGDAASRDAWRHALVAYFSAHGDKLSEDSRVRLEKNPLRILDSKDAGDRELVANAPMMAEFLTPEARTFWDELRQKLDLFGIAYTVNPSIVRGLDYYNHTTFEFVTNRLGSQGTVLAGGRYDGLVKQMGGPEVPAIGWAAGVERLAMLLESAPEAPRSVVLIPVGSPDEKAVCQILQGLRQQGVRTEIGYKGSLRKRMERAGKQNASHVLFLGEDELVRGVFRVKSMESGQESEVASAALMSDARSIFA</sequence>